<dbReference type="GeneID" id="71965715"/>
<evidence type="ECO:0000313" key="2">
    <source>
        <dbReference type="Proteomes" id="UP000831817"/>
    </source>
</evidence>
<name>A0ABN6PF26_9EURY</name>
<dbReference type="InterPro" id="IPR012029">
    <property type="entry name" value="UCP006557"/>
</dbReference>
<dbReference type="EMBL" id="AP025698">
    <property type="protein sequence ID" value="BDH79810.1"/>
    <property type="molecule type" value="Genomic_DNA"/>
</dbReference>
<reference evidence="1 2" key="1">
    <citation type="submission" date="2022-04" db="EMBL/GenBank/DDBJ databases">
        <title>Complete genome of Methanothermobacter tenebrarum strain RMAS.</title>
        <authorList>
            <person name="Nakamura K."/>
            <person name="Oshima K."/>
            <person name="Hattori M."/>
            <person name="Kamagata Y."/>
            <person name="Takamizawa K."/>
        </authorList>
    </citation>
    <scope>NUCLEOTIDE SEQUENCE [LARGE SCALE GENOMIC DNA]</scope>
    <source>
        <strain evidence="1 2">RMAS</strain>
    </source>
</reference>
<sequence>MEITPSSTGKELEELATCIHELVGRLPLTIRSREKKGLRIEEGKVLDYNYTGPVLEKVLKTGKTAREIPETGPYKGTPVIVVPLKEKGEIIGAIGIVDITKGIFTDIREISRRPTPTRERRIKH</sequence>
<proteinExistence type="predicted"/>
<dbReference type="RefSeq" id="WP_248564131.1">
    <property type="nucleotide sequence ID" value="NZ_AP025698.1"/>
</dbReference>
<dbReference type="Proteomes" id="UP000831817">
    <property type="component" value="Chromosome"/>
</dbReference>
<evidence type="ECO:0008006" key="3">
    <source>
        <dbReference type="Google" id="ProtNLM"/>
    </source>
</evidence>
<dbReference type="PIRSF" id="PIRSF006557">
    <property type="entry name" value="UCP006557_sign"/>
    <property type="match status" value="1"/>
</dbReference>
<accession>A0ABN6PF26</accession>
<gene>
    <name evidence="1" type="ORF">MTTB_11890</name>
</gene>
<dbReference type="Pfam" id="PF09884">
    <property type="entry name" value="DUF2111"/>
    <property type="match status" value="1"/>
</dbReference>
<evidence type="ECO:0000313" key="1">
    <source>
        <dbReference type="EMBL" id="BDH79810.1"/>
    </source>
</evidence>
<organism evidence="1 2">
    <name type="scientific">Methanothermobacter tenebrarum</name>
    <dbReference type="NCBI Taxonomy" id="680118"/>
    <lineage>
        <taxon>Archaea</taxon>
        <taxon>Methanobacteriati</taxon>
        <taxon>Methanobacteriota</taxon>
        <taxon>Methanomada group</taxon>
        <taxon>Methanobacteria</taxon>
        <taxon>Methanobacteriales</taxon>
        <taxon>Methanobacteriaceae</taxon>
        <taxon>Methanothermobacter</taxon>
    </lineage>
</organism>
<protein>
    <recommendedName>
        <fullName evidence="3">DUF2111 domain-containing protein</fullName>
    </recommendedName>
</protein>
<keyword evidence="2" id="KW-1185">Reference proteome</keyword>